<name>A0AAD7X478_9TELE</name>
<sequence length="134" mass="14450">MADRARVRAGQCPLLGQRPADLAPPQHDPPPAPHPPTRDPSPSWPPHPLDWDRYEMLTPPITKICSGKSTPLWALPGVQTCRWTGIRDVMCPTLPPLPAGVGSGSVRSSTGQCWSHSWPVTTHNSCISGMHAGI</sequence>
<proteinExistence type="predicted"/>
<comment type="caution">
    <text evidence="2">The sequence shown here is derived from an EMBL/GenBank/DDBJ whole genome shotgun (WGS) entry which is preliminary data.</text>
</comment>
<evidence type="ECO:0000313" key="2">
    <source>
        <dbReference type="EMBL" id="KAJ8418439.1"/>
    </source>
</evidence>
<protein>
    <submittedName>
        <fullName evidence="2">Uncharacterized protein</fullName>
    </submittedName>
</protein>
<dbReference type="AlphaFoldDB" id="A0AAD7X478"/>
<feature type="compositionally biased region" description="Pro residues" evidence="1">
    <location>
        <begin position="26"/>
        <end position="48"/>
    </location>
</feature>
<organism evidence="2 3">
    <name type="scientific">Aldrovandia affinis</name>
    <dbReference type="NCBI Taxonomy" id="143900"/>
    <lineage>
        <taxon>Eukaryota</taxon>
        <taxon>Metazoa</taxon>
        <taxon>Chordata</taxon>
        <taxon>Craniata</taxon>
        <taxon>Vertebrata</taxon>
        <taxon>Euteleostomi</taxon>
        <taxon>Actinopterygii</taxon>
        <taxon>Neopterygii</taxon>
        <taxon>Teleostei</taxon>
        <taxon>Notacanthiformes</taxon>
        <taxon>Halosauridae</taxon>
        <taxon>Aldrovandia</taxon>
    </lineage>
</organism>
<evidence type="ECO:0000256" key="1">
    <source>
        <dbReference type="SAM" id="MobiDB-lite"/>
    </source>
</evidence>
<reference evidence="2" key="1">
    <citation type="journal article" date="2023" name="Science">
        <title>Genome structures resolve the early diversification of teleost fishes.</title>
        <authorList>
            <person name="Parey E."/>
            <person name="Louis A."/>
            <person name="Montfort J."/>
            <person name="Bouchez O."/>
            <person name="Roques C."/>
            <person name="Iampietro C."/>
            <person name="Lluch J."/>
            <person name="Castinel A."/>
            <person name="Donnadieu C."/>
            <person name="Desvignes T."/>
            <person name="Floi Bucao C."/>
            <person name="Jouanno E."/>
            <person name="Wen M."/>
            <person name="Mejri S."/>
            <person name="Dirks R."/>
            <person name="Jansen H."/>
            <person name="Henkel C."/>
            <person name="Chen W.J."/>
            <person name="Zahm M."/>
            <person name="Cabau C."/>
            <person name="Klopp C."/>
            <person name="Thompson A.W."/>
            <person name="Robinson-Rechavi M."/>
            <person name="Braasch I."/>
            <person name="Lecointre G."/>
            <person name="Bobe J."/>
            <person name="Postlethwait J.H."/>
            <person name="Berthelot C."/>
            <person name="Roest Crollius H."/>
            <person name="Guiguen Y."/>
        </authorList>
    </citation>
    <scope>NUCLEOTIDE SEQUENCE</scope>
    <source>
        <strain evidence="2">NC1722</strain>
    </source>
</reference>
<keyword evidence="3" id="KW-1185">Reference proteome</keyword>
<gene>
    <name evidence="2" type="ORF">AAFF_G00141480</name>
</gene>
<dbReference type="EMBL" id="JAINUG010000002">
    <property type="protein sequence ID" value="KAJ8418439.1"/>
    <property type="molecule type" value="Genomic_DNA"/>
</dbReference>
<evidence type="ECO:0000313" key="3">
    <source>
        <dbReference type="Proteomes" id="UP001221898"/>
    </source>
</evidence>
<feature type="region of interest" description="Disordered" evidence="1">
    <location>
        <begin position="1"/>
        <end position="50"/>
    </location>
</feature>
<accession>A0AAD7X478</accession>
<dbReference type="Proteomes" id="UP001221898">
    <property type="component" value="Unassembled WGS sequence"/>
</dbReference>